<evidence type="ECO:0008006" key="3">
    <source>
        <dbReference type="Google" id="ProtNLM"/>
    </source>
</evidence>
<dbReference type="RefSeq" id="WP_347703097.1">
    <property type="nucleotide sequence ID" value="NZ_JBDPZD010000001.1"/>
</dbReference>
<keyword evidence="2" id="KW-1185">Reference proteome</keyword>
<accession>A0ABV0FWI4</accession>
<sequence length="199" mass="20739">MGREANCHACVGAERADAKALLESTELILRGAIKRRWPLSALEAVRVEGDALCFNVGPELVTLQLGSPEAGKWADRIAAPPKSLAAKLGLAPERPAWVLGTVADAALADALAGHTAPTPAAATQWLAVLEEAAELPALLSRLQGPQSEAVPALWAVYPKGGAMDAAVRTQLRAAGWRDVKACAVSERLTATRYLPPAAA</sequence>
<protein>
    <recommendedName>
        <fullName evidence="3">Siderophore-interacting protein</fullName>
    </recommendedName>
</protein>
<dbReference type="EMBL" id="JBDPZD010000001">
    <property type="protein sequence ID" value="MEO3690265.1"/>
    <property type="molecule type" value="Genomic_DNA"/>
</dbReference>
<organism evidence="1 2">
    <name type="scientific">Roseateles paludis</name>
    <dbReference type="NCBI Taxonomy" id="3145238"/>
    <lineage>
        <taxon>Bacteria</taxon>
        <taxon>Pseudomonadati</taxon>
        <taxon>Pseudomonadota</taxon>
        <taxon>Betaproteobacteria</taxon>
        <taxon>Burkholderiales</taxon>
        <taxon>Sphaerotilaceae</taxon>
        <taxon>Roseateles</taxon>
    </lineage>
</organism>
<proteinExistence type="predicted"/>
<gene>
    <name evidence="1" type="ORF">ABDJ85_02235</name>
</gene>
<dbReference type="Proteomes" id="UP001495147">
    <property type="component" value="Unassembled WGS sequence"/>
</dbReference>
<comment type="caution">
    <text evidence="1">The sequence shown here is derived from an EMBL/GenBank/DDBJ whole genome shotgun (WGS) entry which is preliminary data.</text>
</comment>
<evidence type="ECO:0000313" key="1">
    <source>
        <dbReference type="EMBL" id="MEO3690265.1"/>
    </source>
</evidence>
<reference evidence="1 2" key="1">
    <citation type="submission" date="2024-05" db="EMBL/GenBank/DDBJ databases">
        <title>Roseateles sp. DJS-2-20 16S ribosomal RNA gene Genome sequencing and assembly.</title>
        <authorList>
            <person name="Woo H."/>
        </authorList>
    </citation>
    <scope>NUCLEOTIDE SEQUENCE [LARGE SCALE GENOMIC DNA]</scope>
    <source>
        <strain evidence="1 2">DJS-2-20</strain>
    </source>
</reference>
<name>A0ABV0FWI4_9BURK</name>
<evidence type="ECO:0000313" key="2">
    <source>
        <dbReference type="Proteomes" id="UP001495147"/>
    </source>
</evidence>